<protein>
    <recommendedName>
        <fullName evidence="2">Transposase IS110-like N-terminal domain-containing protein</fullName>
    </recommendedName>
</protein>
<dbReference type="STRING" id="1579316.RC74_14415"/>
<evidence type="ECO:0000313" key="4">
    <source>
        <dbReference type="Proteomes" id="UP000070371"/>
    </source>
</evidence>
<evidence type="ECO:0000313" key="3">
    <source>
        <dbReference type="EMBL" id="AML52307.1"/>
    </source>
</evidence>
<sequence>MNPLQARRFAQAQGLRAKTDTVDAKMLAVMGDVFALEPDNPAAKIQHYLKELRAFRAGLIKDRTGIICRLKTQTLSITRRQSKARLAQVDKEIREINAEVDRLISSRDMLAHSVKIPRSIPGIGASCASTILIEMPEIGSEAGGQLDWSGPNDASIWTVARQIIHSGWSKNSEGCPLHAGLVGDATQPRLQG</sequence>
<dbReference type="PANTHER" id="PTHR33055">
    <property type="entry name" value="TRANSPOSASE FOR INSERTION SEQUENCE ELEMENT IS1111A"/>
    <property type="match status" value="1"/>
</dbReference>
<keyword evidence="4" id="KW-1185">Reference proteome</keyword>
<evidence type="ECO:0000259" key="2">
    <source>
        <dbReference type="Pfam" id="PF01548"/>
    </source>
</evidence>
<evidence type="ECO:0000256" key="1">
    <source>
        <dbReference type="SAM" id="Coils"/>
    </source>
</evidence>
<name>A0A126V2B5_9RHOB</name>
<dbReference type="InterPro" id="IPR002525">
    <property type="entry name" value="Transp_IS110-like_N"/>
</dbReference>
<dbReference type="GO" id="GO:0006313">
    <property type="term" value="P:DNA transposition"/>
    <property type="evidence" value="ECO:0007669"/>
    <property type="project" value="InterPro"/>
</dbReference>
<dbReference type="Pfam" id="PF01548">
    <property type="entry name" value="DEDD_Tnp_IS110"/>
    <property type="match status" value="1"/>
</dbReference>
<proteinExistence type="predicted"/>
<dbReference type="EMBL" id="CP014327">
    <property type="protein sequence ID" value="AML52307.1"/>
    <property type="molecule type" value="Genomic_DNA"/>
</dbReference>
<reference evidence="3 4" key="1">
    <citation type="submission" date="2016-02" db="EMBL/GenBank/DDBJ databases">
        <title>Complete genome sequence of Halocynthiibacter arcticus PAMC 20958t from arctic marine sediment.</title>
        <authorList>
            <person name="Lee Y.M."/>
            <person name="Baek K."/>
            <person name="Lee H.K."/>
            <person name="Shin S.C."/>
        </authorList>
    </citation>
    <scope>NUCLEOTIDE SEQUENCE [LARGE SCALE GENOMIC DNA]</scope>
    <source>
        <strain evidence="3">PAMC 20958</strain>
    </source>
</reference>
<organism evidence="3 4">
    <name type="scientific">Falsihalocynthiibacter arcticus</name>
    <dbReference type="NCBI Taxonomy" id="1579316"/>
    <lineage>
        <taxon>Bacteria</taxon>
        <taxon>Pseudomonadati</taxon>
        <taxon>Pseudomonadota</taxon>
        <taxon>Alphaproteobacteria</taxon>
        <taxon>Rhodobacterales</taxon>
        <taxon>Roseobacteraceae</taxon>
        <taxon>Falsihalocynthiibacter</taxon>
    </lineage>
</organism>
<dbReference type="AlphaFoldDB" id="A0A126V2B5"/>
<keyword evidence="1" id="KW-0175">Coiled coil</keyword>
<dbReference type="InterPro" id="IPR047650">
    <property type="entry name" value="Transpos_IS110"/>
</dbReference>
<gene>
    <name evidence="3" type="ORF">RC74_14415</name>
</gene>
<dbReference type="PANTHER" id="PTHR33055:SF13">
    <property type="entry name" value="TRANSPOSASE"/>
    <property type="match status" value="1"/>
</dbReference>
<accession>A0A126V2B5</accession>
<dbReference type="GO" id="GO:0004803">
    <property type="term" value="F:transposase activity"/>
    <property type="evidence" value="ECO:0007669"/>
    <property type="project" value="InterPro"/>
</dbReference>
<feature type="domain" description="Transposase IS110-like N-terminal" evidence="2">
    <location>
        <begin position="1"/>
        <end position="72"/>
    </location>
</feature>
<dbReference type="Proteomes" id="UP000070371">
    <property type="component" value="Chromosome"/>
</dbReference>
<dbReference type="KEGG" id="hat:RC74_14415"/>
<dbReference type="GO" id="GO:0003677">
    <property type="term" value="F:DNA binding"/>
    <property type="evidence" value="ECO:0007669"/>
    <property type="project" value="InterPro"/>
</dbReference>
<feature type="coiled-coil region" evidence="1">
    <location>
        <begin position="79"/>
        <end position="106"/>
    </location>
</feature>